<dbReference type="Proteomes" id="UP000095009">
    <property type="component" value="Unassembled WGS sequence"/>
</dbReference>
<feature type="compositionally biased region" description="Acidic residues" evidence="1">
    <location>
        <begin position="648"/>
        <end position="664"/>
    </location>
</feature>
<organism evidence="2 3">
    <name type="scientific">Nadsonia fulvescens var. elongata DSM 6958</name>
    <dbReference type="NCBI Taxonomy" id="857566"/>
    <lineage>
        <taxon>Eukaryota</taxon>
        <taxon>Fungi</taxon>
        <taxon>Dikarya</taxon>
        <taxon>Ascomycota</taxon>
        <taxon>Saccharomycotina</taxon>
        <taxon>Dipodascomycetes</taxon>
        <taxon>Dipodascales</taxon>
        <taxon>Dipodascales incertae sedis</taxon>
        <taxon>Nadsonia</taxon>
    </lineage>
</organism>
<proteinExistence type="predicted"/>
<protein>
    <submittedName>
        <fullName evidence="2">Uncharacterized protein</fullName>
    </submittedName>
</protein>
<gene>
    <name evidence="2" type="ORF">NADFUDRAFT_43872</name>
</gene>
<feature type="compositionally biased region" description="Polar residues" evidence="1">
    <location>
        <begin position="481"/>
        <end position="522"/>
    </location>
</feature>
<evidence type="ECO:0000313" key="2">
    <source>
        <dbReference type="EMBL" id="ODQ63557.1"/>
    </source>
</evidence>
<sequence>MNSSTLIPLPPVPRLPHHLLSPIVSSYMYTDSPVLADTDPRHSRPSGVDCYSSYGTAHDTDKTDYSNNVPCPVKLQIGNLIDMKIQEIILKHPIIRSILVPDCDLNARSECVKLLGRIVAAAGMAYQFELTQKEKPQNGHFNSNSPLHNIHSQYTNSAGADNNHSVISGGGLNGVNFNHPRQPNSAYDPDGPTFSQAAITYTNLYYTLHILSAMNQRRSTVSWVFWEFWDSIFLLLSSVVGEEAVAQISAGRLFKETGQADTYKLNKKQKSKPRSPVSVCSDSGDKQNDDLVDESVDDGLSKLETISSVKRYGLSWDNGTMFNIDDTVSSEKPQSNDINVISTVSNLKTPPYNNQFEDTFKSATVQPPKAVSPNDLLMKHDPLISEHVTKIAISHTNNDGQYEMNHKCLKPSQNNQGTVKENISTAMTFPLLHQDDTDELMMDILSESFSPSMDIMGADGNDSTPQTYPLSNQKSLHYTGSEINQSGNFQSHCDSGSLSPTNGNEVSTPVVGSTKLGDNSFSDPLDQPTDQEDTLNSILDLRRKILMLEQENVSLGDSNSLVSDNSLNQRLDSISPTPVRLQQQSKACLKRPVQDPPVINMANADKKLKMEALPKIKYKQKFPVKNKNSPQTKANQYSFTNSLVVDTGGDDDNNSDVESNEVNDESLLITTAKPAFAPKVQRV</sequence>
<keyword evidence="3" id="KW-1185">Reference proteome</keyword>
<dbReference type="EMBL" id="KV454414">
    <property type="protein sequence ID" value="ODQ63557.1"/>
    <property type="molecule type" value="Genomic_DNA"/>
</dbReference>
<name>A0A1E3PF91_9ASCO</name>
<feature type="region of interest" description="Disordered" evidence="1">
    <location>
        <begin position="264"/>
        <end position="291"/>
    </location>
</feature>
<evidence type="ECO:0000256" key="1">
    <source>
        <dbReference type="SAM" id="MobiDB-lite"/>
    </source>
</evidence>
<evidence type="ECO:0000313" key="3">
    <source>
        <dbReference type="Proteomes" id="UP000095009"/>
    </source>
</evidence>
<reference evidence="2 3" key="1">
    <citation type="journal article" date="2016" name="Proc. Natl. Acad. Sci. U.S.A.">
        <title>Comparative genomics of biotechnologically important yeasts.</title>
        <authorList>
            <person name="Riley R."/>
            <person name="Haridas S."/>
            <person name="Wolfe K.H."/>
            <person name="Lopes M.R."/>
            <person name="Hittinger C.T."/>
            <person name="Goeker M."/>
            <person name="Salamov A.A."/>
            <person name="Wisecaver J.H."/>
            <person name="Long T.M."/>
            <person name="Calvey C.H."/>
            <person name="Aerts A.L."/>
            <person name="Barry K.W."/>
            <person name="Choi C."/>
            <person name="Clum A."/>
            <person name="Coughlan A.Y."/>
            <person name="Deshpande S."/>
            <person name="Douglass A.P."/>
            <person name="Hanson S.J."/>
            <person name="Klenk H.-P."/>
            <person name="LaButti K.M."/>
            <person name="Lapidus A."/>
            <person name="Lindquist E.A."/>
            <person name="Lipzen A.M."/>
            <person name="Meier-Kolthoff J.P."/>
            <person name="Ohm R.A."/>
            <person name="Otillar R.P."/>
            <person name="Pangilinan J.L."/>
            <person name="Peng Y."/>
            <person name="Rokas A."/>
            <person name="Rosa C.A."/>
            <person name="Scheuner C."/>
            <person name="Sibirny A.A."/>
            <person name="Slot J.C."/>
            <person name="Stielow J.B."/>
            <person name="Sun H."/>
            <person name="Kurtzman C.P."/>
            <person name="Blackwell M."/>
            <person name="Grigoriev I.V."/>
            <person name="Jeffries T.W."/>
        </authorList>
    </citation>
    <scope>NUCLEOTIDE SEQUENCE [LARGE SCALE GENOMIC DNA]</scope>
    <source>
        <strain evidence="2 3">DSM 6958</strain>
    </source>
</reference>
<feature type="region of interest" description="Disordered" evidence="1">
    <location>
        <begin position="481"/>
        <end position="532"/>
    </location>
</feature>
<feature type="region of interest" description="Disordered" evidence="1">
    <location>
        <begin position="643"/>
        <end position="666"/>
    </location>
</feature>
<dbReference type="AlphaFoldDB" id="A0A1E3PF91"/>
<accession>A0A1E3PF91</accession>
<dbReference type="OrthoDB" id="4096247at2759"/>